<evidence type="ECO:0000313" key="4">
    <source>
        <dbReference type="Proteomes" id="UP000002051"/>
    </source>
</evidence>
<protein>
    <submittedName>
        <fullName evidence="1 2">Phloem protein</fullName>
    </submittedName>
</protein>
<reference evidence="3" key="3">
    <citation type="submission" date="2015-04" db="UniProtKB">
        <authorList>
            <consortium name="EnsemblPlants"/>
        </authorList>
    </citation>
    <scope>IDENTIFICATION</scope>
    <source>
        <strain evidence="3">cv. Jemalong A17</strain>
    </source>
</reference>
<reference evidence="2" key="4">
    <citation type="journal article" date="2018" name="Nat. Plants">
        <title>Whole-genome landscape of Medicago truncatula symbiotic genes.</title>
        <authorList>
            <person name="Pecrix Y."/>
            <person name="Gamas P."/>
            <person name="Carrere S."/>
        </authorList>
    </citation>
    <scope>NUCLEOTIDE SEQUENCE</scope>
    <source>
        <tissue evidence="2">Leaves</tissue>
    </source>
</reference>
<organism evidence="1 4">
    <name type="scientific">Medicago truncatula</name>
    <name type="common">Barrel medic</name>
    <name type="synonym">Medicago tribuloides</name>
    <dbReference type="NCBI Taxonomy" id="3880"/>
    <lineage>
        <taxon>Eukaryota</taxon>
        <taxon>Viridiplantae</taxon>
        <taxon>Streptophyta</taxon>
        <taxon>Embryophyta</taxon>
        <taxon>Tracheophyta</taxon>
        <taxon>Spermatophyta</taxon>
        <taxon>Magnoliopsida</taxon>
        <taxon>eudicotyledons</taxon>
        <taxon>Gunneridae</taxon>
        <taxon>Pentapetalae</taxon>
        <taxon>rosids</taxon>
        <taxon>fabids</taxon>
        <taxon>Fabales</taxon>
        <taxon>Fabaceae</taxon>
        <taxon>Papilionoideae</taxon>
        <taxon>50 kb inversion clade</taxon>
        <taxon>NPAAA clade</taxon>
        <taxon>Hologalegina</taxon>
        <taxon>IRL clade</taxon>
        <taxon>Trifolieae</taxon>
        <taxon>Medicago</taxon>
    </lineage>
</organism>
<evidence type="ECO:0000313" key="3">
    <source>
        <dbReference type="EnsemblPlants" id="KEH42966"/>
    </source>
</evidence>
<accession>A0A072VMX3</accession>
<dbReference type="Gramene" id="rna4493">
    <property type="protein sequence ID" value="RHN80554.1"/>
    <property type="gene ID" value="gene4493"/>
</dbReference>
<dbReference type="EMBL" id="PSQE01000001">
    <property type="protein sequence ID" value="RHN80554.1"/>
    <property type="molecule type" value="Genomic_DNA"/>
</dbReference>
<dbReference type="HOGENOM" id="CLU_050973_3_0_1"/>
<dbReference type="Pfam" id="PF14299">
    <property type="entry name" value="PP2"/>
    <property type="match status" value="1"/>
</dbReference>
<dbReference type="EnsemblPlants" id="KEH42966">
    <property type="protein sequence ID" value="KEH42966"/>
    <property type="gene ID" value="MTR_1g078470"/>
</dbReference>
<dbReference type="Proteomes" id="UP000002051">
    <property type="component" value="Unassembled WGS sequence"/>
</dbReference>
<gene>
    <name evidence="3" type="primary">25484613</name>
    <name evidence="1" type="ordered locus">MTR_1g078470</name>
    <name evidence="2" type="ORF">MtrunA17_Chr1g0189541</name>
</gene>
<dbReference type="Proteomes" id="UP000265566">
    <property type="component" value="Chromosome 1"/>
</dbReference>
<dbReference type="PANTHER" id="PTHR32278:SF131">
    <property type="entry name" value="F-BOX PROTEIN PP2-A13"/>
    <property type="match status" value="1"/>
</dbReference>
<dbReference type="AlphaFoldDB" id="A0A072VMX3"/>
<reference evidence="1 4" key="2">
    <citation type="journal article" date="2014" name="BMC Genomics">
        <title>An improved genome release (version Mt4.0) for the model legume Medicago truncatula.</title>
        <authorList>
            <person name="Tang H."/>
            <person name="Krishnakumar V."/>
            <person name="Bidwell S."/>
            <person name="Rosen B."/>
            <person name="Chan A."/>
            <person name="Zhou S."/>
            <person name="Gentzbittel L."/>
            <person name="Childs K.L."/>
            <person name="Yandell M."/>
            <person name="Gundlach H."/>
            <person name="Mayer K.F."/>
            <person name="Schwartz D.C."/>
            <person name="Town C.D."/>
        </authorList>
    </citation>
    <scope>GENOME REANNOTATION</scope>
    <source>
        <strain evidence="1">A17</strain>
        <strain evidence="3 4">cv. Jemalong A17</strain>
    </source>
</reference>
<keyword evidence="4" id="KW-1185">Reference proteome</keyword>
<dbReference type="EMBL" id="CM001217">
    <property type="protein sequence ID" value="KEH42966.1"/>
    <property type="molecule type" value="Genomic_DNA"/>
</dbReference>
<dbReference type="InterPro" id="IPR025886">
    <property type="entry name" value="PP2-like"/>
</dbReference>
<sequence>MCGFFKGDSSEHQKRKRDKKKESCMLSARSLSIAWGDDKRYWNWINMPDSRFPEVAQLLKVWWLDISGTINTLSLSPNTQYAAYLVFKMIEAEGFQNCPIELSVGVEGGQSGTKIVCLDPNVEGGQHNRAVGLQRPSVRSDGWLEIEMGEFNSGLEDGDVLMNVKETNNWKSGLFVEGIEVRPK</sequence>
<name>A0A072VMX3_MEDTR</name>
<proteinExistence type="predicted"/>
<dbReference type="KEGG" id="mtr:25484613"/>
<dbReference type="PANTHER" id="PTHR32278">
    <property type="entry name" value="F-BOX DOMAIN-CONTAINING PROTEIN"/>
    <property type="match status" value="1"/>
</dbReference>
<dbReference type="OrthoDB" id="1918565at2759"/>
<reference evidence="1 4" key="1">
    <citation type="journal article" date="2011" name="Nature">
        <title>The Medicago genome provides insight into the evolution of rhizobial symbioses.</title>
        <authorList>
            <person name="Young N.D."/>
            <person name="Debelle F."/>
            <person name="Oldroyd G.E."/>
            <person name="Geurts R."/>
            <person name="Cannon S.B."/>
            <person name="Udvardi M.K."/>
            <person name="Benedito V.A."/>
            <person name="Mayer K.F."/>
            <person name="Gouzy J."/>
            <person name="Schoof H."/>
            <person name="Van de Peer Y."/>
            <person name="Proost S."/>
            <person name="Cook D.R."/>
            <person name="Meyers B.C."/>
            <person name="Spannagl M."/>
            <person name="Cheung F."/>
            <person name="De Mita S."/>
            <person name="Krishnakumar V."/>
            <person name="Gundlach H."/>
            <person name="Zhou S."/>
            <person name="Mudge J."/>
            <person name="Bharti A.K."/>
            <person name="Murray J.D."/>
            <person name="Naoumkina M.A."/>
            <person name="Rosen B."/>
            <person name="Silverstein K.A."/>
            <person name="Tang H."/>
            <person name="Rombauts S."/>
            <person name="Zhao P.X."/>
            <person name="Zhou P."/>
            <person name="Barbe V."/>
            <person name="Bardou P."/>
            <person name="Bechner M."/>
            <person name="Bellec A."/>
            <person name="Berger A."/>
            <person name="Berges H."/>
            <person name="Bidwell S."/>
            <person name="Bisseling T."/>
            <person name="Choisne N."/>
            <person name="Couloux A."/>
            <person name="Denny R."/>
            <person name="Deshpande S."/>
            <person name="Dai X."/>
            <person name="Doyle J.J."/>
            <person name="Dudez A.M."/>
            <person name="Farmer A.D."/>
            <person name="Fouteau S."/>
            <person name="Franken C."/>
            <person name="Gibelin C."/>
            <person name="Gish J."/>
            <person name="Goldstein S."/>
            <person name="Gonzalez A.J."/>
            <person name="Green P.J."/>
            <person name="Hallab A."/>
            <person name="Hartog M."/>
            <person name="Hua A."/>
            <person name="Humphray S.J."/>
            <person name="Jeong D.H."/>
            <person name="Jing Y."/>
            <person name="Jocker A."/>
            <person name="Kenton S.M."/>
            <person name="Kim D.J."/>
            <person name="Klee K."/>
            <person name="Lai H."/>
            <person name="Lang C."/>
            <person name="Lin S."/>
            <person name="Macmil S.L."/>
            <person name="Magdelenat G."/>
            <person name="Matthews L."/>
            <person name="McCorrison J."/>
            <person name="Monaghan E.L."/>
            <person name="Mun J.H."/>
            <person name="Najar F.Z."/>
            <person name="Nicholson C."/>
            <person name="Noirot C."/>
            <person name="O'Bleness M."/>
            <person name="Paule C.R."/>
            <person name="Poulain J."/>
            <person name="Prion F."/>
            <person name="Qin B."/>
            <person name="Qu C."/>
            <person name="Retzel E.F."/>
            <person name="Riddle C."/>
            <person name="Sallet E."/>
            <person name="Samain S."/>
            <person name="Samson N."/>
            <person name="Sanders I."/>
            <person name="Saurat O."/>
            <person name="Scarpelli C."/>
            <person name="Schiex T."/>
            <person name="Segurens B."/>
            <person name="Severin A.J."/>
            <person name="Sherrier D.J."/>
            <person name="Shi R."/>
            <person name="Sims S."/>
            <person name="Singer S.R."/>
            <person name="Sinharoy S."/>
            <person name="Sterck L."/>
            <person name="Viollet A."/>
            <person name="Wang B.B."/>
            <person name="Wang K."/>
            <person name="Wang M."/>
            <person name="Wang X."/>
            <person name="Warfsmann J."/>
            <person name="Weissenbach J."/>
            <person name="White D.D."/>
            <person name="White J.D."/>
            <person name="Wiley G.B."/>
            <person name="Wincker P."/>
            <person name="Xing Y."/>
            <person name="Yang L."/>
            <person name="Yao Z."/>
            <person name="Ying F."/>
            <person name="Zhai J."/>
            <person name="Zhou L."/>
            <person name="Zuber A."/>
            <person name="Denarie J."/>
            <person name="Dixon R.A."/>
            <person name="May G.D."/>
            <person name="Schwartz D.C."/>
            <person name="Rogers J."/>
            <person name="Quetier F."/>
            <person name="Town C.D."/>
            <person name="Roe B.A."/>
        </authorList>
    </citation>
    <scope>NUCLEOTIDE SEQUENCE [LARGE SCALE GENOMIC DNA]</scope>
    <source>
        <strain evidence="1">A17</strain>
        <strain evidence="3 4">cv. Jemalong A17</strain>
    </source>
</reference>
<evidence type="ECO:0000313" key="2">
    <source>
        <dbReference type="EMBL" id="RHN80554.1"/>
    </source>
</evidence>
<evidence type="ECO:0000313" key="1">
    <source>
        <dbReference type="EMBL" id="KEH42966.1"/>
    </source>
</evidence>
<dbReference type="STRING" id="3880.A0A072VMX3"/>